<evidence type="ECO:0008006" key="4">
    <source>
        <dbReference type="Google" id="ProtNLM"/>
    </source>
</evidence>
<dbReference type="Pfam" id="PF06551">
    <property type="entry name" value="DUF1120"/>
    <property type="match status" value="1"/>
</dbReference>
<feature type="signal peptide" evidence="1">
    <location>
        <begin position="1"/>
        <end position="19"/>
    </location>
</feature>
<name>A0A1S1HTZ7_PROST</name>
<gene>
    <name evidence="2" type="ORF">A3Q29_16755</name>
</gene>
<protein>
    <recommendedName>
        <fullName evidence="4">DUF1120 domain-containing protein</fullName>
    </recommendedName>
</protein>
<dbReference type="Proteomes" id="UP000179588">
    <property type="component" value="Unassembled WGS sequence"/>
</dbReference>
<dbReference type="AlphaFoldDB" id="A0A1S1HTZ7"/>
<feature type="chain" id="PRO_5010313049" description="DUF1120 domain-containing protein" evidence="1">
    <location>
        <begin position="20"/>
        <end position="254"/>
    </location>
</feature>
<organism evidence="2 3">
    <name type="scientific">Providencia stuartii</name>
    <dbReference type="NCBI Taxonomy" id="588"/>
    <lineage>
        <taxon>Bacteria</taxon>
        <taxon>Pseudomonadati</taxon>
        <taxon>Pseudomonadota</taxon>
        <taxon>Gammaproteobacteria</taxon>
        <taxon>Enterobacterales</taxon>
        <taxon>Morganellaceae</taxon>
        <taxon>Providencia</taxon>
    </lineage>
</organism>
<sequence length="254" mass="25939">MKKLLLATLLTSTSLSAMAADSVDISVIGTISPISCVPSASGGGVVDYGNIKPDSLTSGAPTVLPAKTVNISISCDGKTSVALRATSNRPNTVPDTNGAENISGSALVSQAVIDAGLGKNLPFSLPTVLKPSAAGLGLANGNKIGGYMMNLPVTLVNLDGDPAAVRYYSLTAPTSTSGWSKVTAGISPNDGDSLLPPNTAFFGYSTNSADSVPESFQNLSATVVIQAYITDKDKLATNQPINLDGSSTIELYYY</sequence>
<keyword evidence="1" id="KW-0732">Signal</keyword>
<dbReference type="EMBL" id="LVIE01000101">
    <property type="protein sequence ID" value="OHT24891.1"/>
    <property type="molecule type" value="Genomic_DNA"/>
</dbReference>
<evidence type="ECO:0000313" key="3">
    <source>
        <dbReference type="Proteomes" id="UP000179588"/>
    </source>
</evidence>
<evidence type="ECO:0000256" key="1">
    <source>
        <dbReference type="SAM" id="SignalP"/>
    </source>
</evidence>
<evidence type="ECO:0000313" key="2">
    <source>
        <dbReference type="EMBL" id="OHT24891.1"/>
    </source>
</evidence>
<dbReference type="InterPro" id="IPR010546">
    <property type="entry name" value="DUF1120"/>
</dbReference>
<accession>A0A1S1HTZ7</accession>
<keyword evidence="3" id="KW-1185">Reference proteome</keyword>
<comment type="caution">
    <text evidence="2">The sequence shown here is derived from an EMBL/GenBank/DDBJ whole genome shotgun (WGS) entry which is preliminary data.</text>
</comment>
<proteinExistence type="predicted"/>
<reference evidence="2 3" key="1">
    <citation type="submission" date="2016-03" db="EMBL/GenBank/DDBJ databases">
        <title>Genome sequence of Providencia stuartii strain, isolated from the salivary glands of larval Lucilia sericata.</title>
        <authorList>
            <person name="Yuan Y."/>
            <person name="Zhang Y."/>
            <person name="Fu S."/>
            <person name="Crippen T.L."/>
            <person name="Visi D."/>
            <person name="Benbow M.E."/>
            <person name="Allen M."/>
            <person name="Tomberlin J.K."/>
            <person name="Sze S.-H."/>
            <person name="Tarone A.M."/>
        </authorList>
    </citation>
    <scope>NUCLEOTIDE SEQUENCE [LARGE SCALE GENOMIC DNA]</scope>
    <source>
        <strain evidence="2 3">Crippen</strain>
    </source>
</reference>